<accession>A0A5P8WF32</accession>
<dbReference type="EMBL" id="CP045227">
    <property type="protein sequence ID" value="QFS51378.1"/>
    <property type="molecule type" value="Genomic_DNA"/>
</dbReference>
<dbReference type="InterPro" id="IPR012903">
    <property type="entry name" value="Nif11"/>
</dbReference>
<dbReference type="Proteomes" id="UP000326678">
    <property type="component" value="Chromosome Gxm2"/>
</dbReference>
<organism evidence="2 3">
    <name type="scientific">Nostoc sphaeroides CCNUC1</name>
    <dbReference type="NCBI Taxonomy" id="2653204"/>
    <lineage>
        <taxon>Bacteria</taxon>
        <taxon>Bacillati</taxon>
        <taxon>Cyanobacteriota</taxon>
        <taxon>Cyanophyceae</taxon>
        <taxon>Nostocales</taxon>
        <taxon>Nostocaceae</taxon>
        <taxon>Nostoc</taxon>
    </lineage>
</organism>
<sequence>MSLVILEKVKNFLLRLVKDEAFRTQLMSDKIDEVVKVMEESGYNFSQEEFETASIKILELKELGQFEDLSEEELVGAFGGLTSAVALPAYGLPPLDPEPPIKSIQWIPKLHPSPICGVVVNPHENVPLYGVVTPPAQLS</sequence>
<dbReference type="RefSeq" id="WP_152591945.1">
    <property type="nucleotide sequence ID" value="NZ_CP045227.1"/>
</dbReference>
<dbReference type="NCBIfam" id="TIGR03798">
    <property type="entry name" value="leader_Nif11"/>
    <property type="match status" value="1"/>
</dbReference>
<evidence type="ECO:0000313" key="3">
    <source>
        <dbReference type="Proteomes" id="UP000326678"/>
    </source>
</evidence>
<feature type="domain" description="Nif11" evidence="1">
    <location>
        <begin position="7"/>
        <end position="50"/>
    </location>
</feature>
<gene>
    <name evidence="2" type="ORF">GXM_08872</name>
</gene>
<protein>
    <submittedName>
        <fullName evidence="2">Nif11 family protein</fullName>
    </submittedName>
</protein>
<dbReference type="KEGG" id="nsh:GXM_08872"/>
<keyword evidence="3" id="KW-1185">Reference proteome</keyword>
<name>A0A5P8WF32_9NOSO</name>
<dbReference type="InterPro" id="IPR022516">
    <property type="entry name" value="CHP03798_Ocin"/>
</dbReference>
<dbReference type="Pfam" id="PF07862">
    <property type="entry name" value="Nif11"/>
    <property type="match status" value="1"/>
</dbReference>
<evidence type="ECO:0000313" key="2">
    <source>
        <dbReference type="EMBL" id="QFS51378.1"/>
    </source>
</evidence>
<reference evidence="2 3" key="1">
    <citation type="submission" date="2019-10" db="EMBL/GenBank/DDBJ databases">
        <title>Genomic and transcriptomic insights into the perfect genentic adaptation of a filamentous nitrogen-fixing cyanobacterium to rice fields.</title>
        <authorList>
            <person name="Chen Z."/>
        </authorList>
    </citation>
    <scope>NUCLEOTIDE SEQUENCE [LARGE SCALE GENOMIC DNA]</scope>
    <source>
        <strain evidence="2">CCNUC1</strain>
    </source>
</reference>
<dbReference type="AlphaFoldDB" id="A0A5P8WF32"/>
<proteinExistence type="predicted"/>
<evidence type="ECO:0000259" key="1">
    <source>
        <dbReference type="Pfam" id="PF07862"/>
    </source>
</evidence>